<dbReference type="InterPro" id="IPR027417">
    <property type="entry name" value="P-loop_NTPase"/>
</dbReference>
<keyword evidence="2" id="KW-1185">Reference proteome</keyword>
<evidence type="ECO:0008006" key="3">
    <source>
        <dbReference type="Google" id="ProtNLM"/>
    </source>
</evidence>
<dbReference type="PANTHER" id="PTHR47642">
    <property type="entry name" value="ATP-DEPENDENT DNA HELICASE"/>
    <property type="match status" value="1"/>
</dbReference>
<dbReference type="CDD" id="cd18809">
    <property type="entry name" value="SF1_C_RecD"/>
    <property type="match status" value="1"/>
</dbReference>
<dbReference type="InterPro" id="IPR036691">
    <property type="entry name" value="Endo/exonu/phosph_ase_sf"/>
</dbReference>
<organism evidence="1 2">
    <name type="scientific">Macrosiphum euphorbiae</name>
    <name type="common">potato aphid</name>
    <dbReference type="NCBI Taxonomy" id="13131"/>
    <lineage>
        <taxon>Eukaryota</taxon>
        <taxon>Metazoa</taxon>
        <taxon>Ecdysozoa</taxon>
        <taxon>Arthropoda</taxon>
        <taxon>Hexapoda</taxon>
        <taxon>Insecta</taxon>
        <taxon>Pterygota</taxon>
        <taxon>Neoptera</taxon>
        <taxon>Paraneoptera</taxon>
        <taxon>Hemiptera</taxon>
        <taxon>Sternorrhyncha</taxon>
        <taxon>Aphidomorpha</taxon>
        <taxon>Aphidoidea</taxon>
        <taxon>Aphididae</taxon>
        <taxon>Macrosiphini</taxon>
        <taxon>Macrosiphum</taxon>
    </lineage>
</organism>
<evidence type="ECO:0000313" key="2">
    <source>
        <dbReference type="Proteomes" id="UP001160148"/>
    </source>
</evidence>
<dbReference type="Gene3D" id="3.40.50.300">
    <property type="entry name" value="P-loop containing nucleotide triphosphate hydrolases"/>
    <property type="match status" value="1"/>
</dbReference>
<sequence length="486" mass="54953">MCKWTPIEITKLEFQLGNAEHHKVTRMQLPLVEALALTVHKSQGATYQSVAFHIPKKYLKCNMLYVGCSRATSAQGLQLDHFPAKPPKPSLKVEHEMSRLRTQSCALNPRFSRIMKDNKPLSCMSHNIRSLKKYEDHINADNVLLQSQLMFFQETGSKSTDTYNIKNHIECCRIDSIHANGKSGSICFVGESIQNKEITSNSTLIQDKKTQTHLEAIEVFFENITYIGIYSSPKFPVQKLWDFIEQVASTQTKVVFIGDFNTNFNKPPKQLVQILKQFNYKVLVDNITTDYGTSIDNAISNFEIAALVYESLISDHRPILLMDKETCSEIEKNDETADDQIVKVVENNLIKSKVSIANRDILVKSTKVRNNNNFDDIEFFQVDSGTVKVIETKTKSTEVFNNVNFDDIEFIHVDSCTIMVPENCNRSSNILLEPSDNITTSRVIPKIKNPIGIISSGICGFTNIDNVSCYANSVIQVLFHCESLAN</sequence>
<evidence type="ECO:0000313" key="1">
    <source>
        <dbReference type="EMBL" id="CAI6371636.1"/>
    </source>
</evidence>
<dbReference type="SUPFAM" id="SSF54001">
    <property type="entry name" value="Cysteine proteinases"/>
    <property type="match status" value="1"/>
</dbReference>
<dbReference type="EMBL" id="CARXXK010001014">
    <property type="protein sequence ID" value="CAI6371636.1"/>
    <property type="molecule type" value="Genomic_DNA"/>
</dbReference>
<comment type="caution">
    <text evidence="1">The sequence shown here is derived from an EMBL/GenBank/DDBJ whole genome shotgun (WGS) entry which is preliminary data.</text>
</comment>
<name>A0AAV0XWP5_9HEMI</name>
<dbReference type="Gene3D" id="3.90.70.10">
    <property type="entry name" value="Cysteine proteinases"/>
    <property type="match status" value="1"/>
</dbReference>
<reference evidence="1 2" key="1">
    <citation type="submission" date="2023-01" db="EMBL/GenBank/DDBJ databases">
        <authorList>
            <person name="Whitehead M."/>
        </authorList>
    </citation>
    <scope>NUCLEOTIDE SEQUENCE [LARGE SCALE GENOMIC DNA]</scope>
</reference>
<dbReference type="InterPro" id="IPR051055">
    <property type="entry name" value="PIF1_helicase"/>
</dbReference>
<dbReference type="InterPro" id="IPR038765">
    <property type="entry name" value="Papain-like_cys_pep_sf"/>
</dbReference>
<dbReference type="Proteomes" id="UP001160148">
    <property type="component" value="Unassembled WGS sequence"/>
</dbReference>
<dbReference type="Gene3D" id="3.60.10.10">
    <property type="entry name" value="Endonuclease/exonuclease/phosphatase"/>
    <property type="match status" value="1"/>
</dbReference>
<protein>
    <recommendedName>
        <fullName evidence="3">ATP-dependent DNA helicase</fullName>
    </recommendedName>
</protein>
<dbReference type="SUPFAM" id="SSF52540">
    <property type="entry name" value="P-loop containing nucleoside triphosphate hydrolases"/>
    <property type="match status" value="1"/>
</dbReference>
<dbReference type="SUPFAM" id="SSF56219">
    <property type="entry name" value="DNase I-like"/>
    <property type="match status" value="1"/>
</dbReference>
<gene>
    <name evidence="1" type="ORF">MEUPH1_LOCUS25621</name>
</gene>
<dbReference type="AlphaFoldDB" id="A0AAV0XWP5"/>
<dbReference type="PANTHER" id="PTHR47642:SF5">
    <property type="entry name" value="ATP-DEPENDENT DNA HELICASE"/>
    <property type="match status" value="1"/>
</dbReference>
<proteinExistence type="predicted"/>
<accession>A0AAV0XWP5</accession>